<accession>A0A2Z2P2K4</accession>
<keyword evidence="8" id="KW-0249">Electron transport</keyword>
<reference evidence="14 15" key="1">
    <citation type="submission" date="2016-12" db="EMBL/GenBank/DDBJ databases">
        <authorList>
            <person name="Song W.-J."/>
            <person name="Kurnit D.M."/>
        </authorList>
    </citation>
    <scope>NUCLEOTIDE SEQUENCE [LARGE SCALE GENOMIC DNA]</scope>
    <source>
        <strain evidence="14 15">IMCC3135</strain>
    </source>
</reference>
<keyword evidence="9 12" id="KW-0408">Iron</keyword>
<dbReference type="OrthoDB" id="9811281at2"/>
<proteinExistence type="predicted"/>
<evidence type="ECO:0000256" key="6">
    <source>
        <dbReference type="ARBA" id="ARBA00022729"/>
    </source>
</evidence>
<evidence type="ECO:0000313" key="15">
    <source>
        <dbReference type="Proteomes" id="UP000250079"/>
    </source>
</evidence>
<keyword evidence="10" id="KW-0472">Membrane</keyword>
<feature type="domain" description="Cytochrome c" evidence="13">
    <location>
        <begin position="189"/>
        <end position="297"/>
    </location>
</feature>
<dbReference type="PANTHER" id="PTHR35008">
    <property type="entry name" value="BLL4482 PROTEIN-RELATED"/>
    <property type="match status" value="1"/>
</dbReference>
<feature type="binding site" description="covalent" evidence="11">
    <location>
        <position position="57"/>
    </location>
    <ligand>
        <name>heme c</name>
        <dbReference type="ChEBI" id="CHEBI:61717"/>
        <label>1</label>
    </ligand>
</feature>
<evidence type="ECO:0000256" key="8">
    <source>
        <dbReference type="ARBA" id="ARBA00022982"/>
    </source>
</evidence>
<keyword evidence="6" id="KW-0732">Signal</keyword>
<dbReference type="PRINTS" id="PR00605">
    <property type="entry name" value="CYTCHROMECIC"/>
</dbReference>
<dbReference type="Gene3D" id="1.10.760.10">
    <property type="entry name" value="Cytochrome c-like domain"/>
    <property type="match status" value="2"/>
</dbReference>
<gene>
    <name evidence="14" type="primary">nicB</name>
    <name evidence="14" type="ORF">IMCC3135_19225</name>
</gene>
<evidence type="ECO:0000256" key="2">
    <source>
        <dbReference type="ARBA" id="ARBA00022448"/>
    </source>
</evidence>
<evidence type="ECO:0000256" key="5">
    <source>
        <dbReference type="ARBA" id="ARBA00022723"/>
    </source>
</evidence>
<dbReference type="PROSITE" id="PS51007">
    <property type="entry name" value="CYTC"/>
    <property type="match status" value="3"/>
</dbReference>
<evidence type="ECO:0000259" key="13">
    <source>
        <dbReference type="PROSITE" id="PS51007"/>
    </source>
</evidence>
<dbReference type="GO" id="GO:0009055">
    <property type="term" value="F:electron transfer activity"/>
    <property type="evidence" value="ECO:0007669"/>
    <property type="project" value="InterPro"/>
</dbReference>
<dbReference type="SUPFAM" id="SSF46626">
    <property type="entry name" value="Cytochrome c"/>
    <property type="match status" value="3"/>
</dbReference>
<dbReference type="InterPro" id="IPR051459">
    <property type="entry name" value="Cytochrome_c-type_DH"/>
</dbReference>
<evidence type="ECO:0000256" key="3">
    <source>
        <dbReference type="ARBA" id="ARBA00022475"/>
    </source>
</evidence>
<keyword evidence="3" id="KW-1003">Cell membrane</keyword>
<dbReference type="Pfam" id="PF00034">
    <property type="entry name" value="Cytochrom_C"/>
    <property type="match status" value="1"/>
</dbReference>
<dbReference type="EMBL" id="CP018632">
    <property type="protein sequence ID" value="ASJ73924.1"/>
    <property type="molecule type" value="Genomic_DNA"/>
</dbReference>
<keyword evidence="4 11" id="KW-0349">Heme</keyword>
<dbReference type="InterPro" id="IPR008168">
    <property type="entry name" value="Cyt_C_IC"/>
</dbReference>
<dbReference type="GO" id="GO:0016614">
    <property type="term" value="F:oxidoreductase activity, acting on CH-OH group of donors"/>
    <property type="evidence" value="ECO:0007669"/>
    <property type="project" value="InterPro"/>
</dbReference>
<dbReference type="PANTHER" id="PTHR35008:SF8">
    <property type="entry name" value="ALCOHOL DEHYDROGENASE CYTOCHROME C SUBUNIT"/>
    <property type="match status" value="1"/>
</dbReference>
<organism evidence="14 15">
    <name type="scientific">Granulosicoccus antarcticus IMCC3135</name>
    <dbReference type="NCBI Taxonomy" id="1192854"/>
    <lineage>
        <taxon>Bacteria</taxon>
        <taxon>Pseudomonadati</taxon>
        <taxon>Pseudomonadota</taxon>
        <taxon>Gammaproteobacteria</taxon>
        <taxon>Chromatiales</taxon>
        <taxon>Granulosicoccaceae</taxon>
        <taxon>Granulosicoccus</taxon>
    </lineage>
</organism>
<feature type="binding site" description="covalent" evidence="11">
    <location>
        <position position="207"/>
    </location>
    <ligand>
        <name>heme c</name>
        <dbReference type="ChEBI" id="CHEBI:61717"/>
        <label>2</label>
    </ligand>
</feature>
<dbReference type="GO" id="GO:0020037">
    <property type="term" value="F:heme binding"/>
    <property type="evidence" value="ECO:0007669"/>
    <property type="project" value="InterPro"/>
</dbReference>
<dbReference type="InterPro" id="IPR014353">
    <property type="entry name" value="Membr-bd_ADH_cyt_c"/>
</dbReference>
<dbReference type="GO" id="GO:0005506">
    <property type="term" value="F:iron ion binding"/>
    <property type="evidence" value="ECO:0007669"/>
    <property type="project" value="InterPro"/>
</dbReference>
<evidence type="ECO:0000256" key="11">
    <source>
        <dbReference type="PIRSR" id="PIRSR000018-50"/>
    </source>
</evidence>
<keyword evidence="14" id="KW-0560">Oxidoreductase</keyword>
<feature type="binding site" description="covalent" evidence="11">
    <location>
        <position position="60"/>
    </location>
    <ligand>
        <name>heme c</name>
        <dbReference type="ChEBI" id="CHEBI:61717"/>
        <label>1</label>
    </ligand>
</feature>
<evidence type="ECO:0000256" key="4">
    <source>
        <dbReference type="ARBA" id="ARBA00022617"/>
    </source>
</evidence>
<evidence type="ECO:0000256" key="7">
    <source>
        <dbReference type="ARBA" id="ARBA00022737"/>
    </source>
</evidence>
<feature type="binding site" description="axial binding residue" evidence="12">
    <location>
        <position position="208"/>
    </location>
    <ligand>
        <name>heme c</name>
        <dbReference type="ChEBI" id="CHEBI:61717"/>
        <label>2</label>
    </ligand>
    <ligandPart>
        <name>Fe</name>
        <dbReference type="ChEBI" id="CHEBI:18248"/>
    </ligandPart>
</feature>
<feature type="binding site" description="covalent" evidence="11">
    <location>
        <position position="336"/>
    </location>
    <ligand>
        <name>heme c</name>
        <dbReference type="ChEBI" id="CHEBI:61717"/>
        <label>3</label>
    </ligand>
</feature>
<keyword evidence="2" id="KW-0813">Transport</keyword>
<evidence type="ECO:0000256" key="10">
    <source>
        <dbReference type="ARBA" id="ARBA00023136"/>
    </source>
</evidence>
<dbReference type="RefSeq" id="WP_088919035.1">
    <property type="nucleotide sequence ID" value="NZ_CP018632.1"/>
</dbReference>
<keyword evidence="5 12" id="KW-0479">Metal-binding</keyword>
<dbReference type="KEGG" id="gai:IMCC3135_19225"/>
<dbReference type="GO" id="GO:0005886">
    <property type="term" value="C:plasma membrane"/>
    <property type="evidence" value="ECO:0007669"/>
    <property type="project" value="UniProtKB-SubCell"/>
</dbReference>
<feature type="binding site" description="axial binding residue" evidence="12">
    <location>
        <position position="61"/>
    </location>
    <ligand>
        <name>heme c</name>
        <dbReference type="ChEBI" id="CHEBI:61717"/>
        <label>1</label>
    </ligand>
    <ligandPart>
        <name>Fe</name>
        <dbReference type="ChEBI" id="CHEBI:18248"/>
    </ligandPart>
</feature>
<evidence type="ECO:0000256" key="1">
    <source>
        <dbReference type="ARBA" id="ARBA00004236"/>
    </source>
</evidence>
<evidence type="ECO:0000256" key="12">
    <source>
        <dbReference type="PIRSR" id="PIRSR000018-51"/>
    </source>
</evidence>
<comment type="subcellular location">
    <subcellularLocation>
        <location evidence="1">Cell membrane</location>
    </subcellularLocation>
</comment>
<feature type="binding site" description="covalent" evidence="11">
    <location>
        <position position="204"/>
    </location>
    <ligand>
        <name>heme c</name>
        <dbReference type="ChEBI" id="CHEBI:61717"/>
        <label>2</label>
    </ligand>
</feature>
<evidence type="ECO:0000313" key="14">
    <source>
        <dbReference type="EMBL" id="ASJ73924.1"/>
    </source>
</evidence>
<dbReference type="Proteomes" id="UP000250079">
    <property type="component" value="Chromosome"/>
</dbReference>
<keyword evidence="7" id="KW-0677">Repeat</keyword>
<feature type="domain" description="Cytochrome c" evidence="13">
    <location>
        <begin position="43"/>
        <end position="146"/>
    </location>
</feature>
<evidence type="ECO:0000256" key="9">
    <source>
        <dbReference type="ARBA" id="ARBA00023004"/>
    </source>
</evidence>
<sequence>MLKTFLVTLTSLVVLSLGGFAVYAYHSEIAPIQASESQQFDPATVEKGRILAAAGYCASCHTAGDGEPYTGNYAMDTGFGILYSTNITPDVEQGIGSWSQEAFLRAMHEGVDREGKHLFPAFPYDHFAKMSEEDINAIYAYIMSEIKPAKAIQKENELPFPLDQRILQAGWKMLFVDFDRYEPDTDKSEEWNRGAYLVEGVTHCGACHTPRNLLGAEQSDQQYAGANVDRWTAPALTADNPSAIQWSAADFSEYLQVGSTRYQGSAAGPMAPVVHAGLRELPESDLDAIGVYLAELSGSTSTAQDNASIVAASLALGKPSKAYRENQGERLYASACASCHYNVEQIALGRPDLGINSSTRLDDPDNLIHVILDGVSNDEGMAGVVMPGFRGALNDDEIASIAAYLRSSRTDKSAWTDLPAKISNIRTH</sequence>
<dbReference type="AlphaFoldDB" id="A0A2Z2P2K4"/>
<name>A0A2Z2P2K4_9GAMM</name>
<dbReference type="Pfam" id="PF13442">
    <property type="entry name" value="Cytochrome_CBB3"/>
    <property type="match status" value="1"/>
</dbReference>
<comment type="cofactor">
    <cofactor evidence="11">
        <name>heme c</name>
        <dbReference type="ChEBI" id="CHEBI:61717"/>
    </cofactor>
    <text evidence="11">Binds 3 heme c groups covalently per subunit.</text>
</comment>
<dbReference type="EC" id="1.17.2.1" evidence="14"/>
<dbReference type="PIRSF" id="PIRSF000018">
    <property type="entry name" value="Mb_ADH_cyt_c"/>
    <property type="match status" value="1"/>
</dbReference>
<protein>
    <submittedName>
        <fullName evidence="14">Nicotinate dehydrogenase subunit B</fullName>
        <ecNumber evidence="14">1.17.2.1</ecNumber>
    </submittedName>
</protein>
<feature type="binding site" description="axial binding residue" evidence="12">
    <location>
        <position position="340"/>
    </location>
    <ligand>
        <name>heme c</name>
        <dbReference type="ChEBI" id="CHEBI:61717"/>
        <label>3</label>
    </ligand>
    <ligandPart>
        <name>Fe</name>
        <dbReference type="ChEBI" id="CHEBI:18248"/>
    </ligandPart>
</feature>
<dbReference type="InterPro" id="IPR036909">
    <property type="entry name" value="Cyt_c-like_dom_sf"/>
</dbReference>
<feature type="binding site" description="covalent" evidence="11">
    <location>
        <position position="339"/>
    </location>
    <ligand>
        <name>heme c</name>
        <dbReference type="ChEBI" id="CHEBI:61717"/>
        <label>3</label>
    </ligand>
</feature>
<keyword evidence="15" id="KW-1185">Reference proteome</keyword>
<dbReference type="InterPro" id="IPR009056">
    <property type="entry name" value="Cyt_c-like_dom"/>
</dbReference>
<feature type="domain" description="Cytochrome c" evidence="13">
    <location>
        <begin position="323"/>
        <end position="409"/>
    </location>
</feature>